<dbReference type="EMBL" id="CP002060">
    <property type="protein sequence ID" value="ADI66258.1"/>
    <property type="molecule type" value="Genomic_DNA"/>
</dbReference>
<reference evidence="1 2" key="1">
    <citation type="journal article" date="2010" name="PLoS ONE">
        <title>Genome erosion in a nitrogen-fixing vertically transmitted endosymbiotic multicellular cyanobacterium.</title>
        <authorList>
            <person name="Ran L."/>
            <person name="Larsson J."/>
            <person name="Vigil-Stenman T."/>
            <person name="Nylander J.A."/>
            <person name="Ininbergs K."/>
            <person name="Zheng W.W."/>
            <person name="Lapidus A."/>
            <person name="Lowry S."/>
            <person name="Haselkorn R."/>
            <person name="Bergman B."/>
        </authorList>
    </citation>
    <scope>NUCLEOTIDE SEQUENCE [LARGE SCALE GENOMIC DNA]</scope>
    <source>
        <strain evidence="2">0708</strain>
        <plasmid evidence="2">Plasmid pAzo01</plasmid>
    </source>
</reference>
<geneLocation type="plasmid" evidence="1 2">
    <name>pAzo01</name>
</geneLocation>
<name>D7E5J9_NOSA0</name>
<accession>D7E5J9</accession>
<evidence type="ECO:0000313" key="1">
    <source>
        <dbReference type="EMBL" id="ADI66258.1"/>
    </source>
</evidence>
<proteinExistence type="predicted"/>
<dbReference type="KEGG" id="naz:Aazo_5230"/>
<gene>
    <name evidence="1" type="ordered locus">Aazo_5230</name>
</gene>
<organism evidence="1 2">
    <name type="scientific">Nostoc azollae (strain 0708)</name>
    <name type="common">Anabaena azollae (strain 0708)</name>
    <dbReference type="NCBI Taxonomy" id="551115"/>
    <lineage>
        <taxon>Bacteria</taxon>
        <taxon>Bacillati</taxon>
        <taxon>Cyanobacteriota</taxon>
        <taxon>Cyanophyceae</taxon>
        <taxon>Nostocales</taxon>
        <taxon>Nostocaceae</taxon>
        <taxon>Trichormus</taxon>
    </lineage>
</organism>
<dbReference type="AlphaFoldDB" id="D7E5J9"/>
<keyword evidence="2" id="KW-1185">Reference proteome</keyword>
<dbReference type="HOGENOM" id="CLU_3330855_0_0_3"/>
<sequence>MGNINQYYKLQLNILCKALLSVENYDTRFNGRNLIDQG</sequence>
<protein>
    <submittedName>
        <fullName evidence="1">Uncharacterized protein</fullName>
    </submittedName>
</protein>
<evidence type="ECO:0000313" key="2">
    <source>
        <dbReference type="Proteomes" id="UP000001511"/>
    </source>
</evidence>
<keyword evidence="1" id="KW-0614">Plasmid</keyword>
<dbReference type="Proteomes" id="UP000001511">
    <property type="component" value="Plasmid pAzo01"/>
</dbReference>